<sequence>MLTSSSPADNSSAVQTRFSTTDDIQGQPRNDGKPDIGADELSDARVKRNPLSPKDVGPSFPL</sequence>
<dbReference type="Proteomes" id="UP001479436">
    <property type="component" value="Unassembled WGS sequence"/>
</dbReference>
<evidence type="ECO:0000313" key="3">
    <source>
        <dbReference type="Proteomes" id="UP001479436"/>
    </source>
</evidence>
<proteinExistence type="predicted"/>
<feature type="region of interest" description="Disordered" evidence="1">
    <location>
        <begin position="1"/>
        <end position="62"/>
    </location>
</feature>
<organism evidence="2 3">
    <name type="scientific">Basidiobolus ranarum</name>
    <dbReference type="NCBI Taxonomy" id="34480"/>
    <lineage>
        <taxon>Eukaryota</taxon>
        <taxon>Fungi</taxon>
        <taxon>Fungi incertae sedis</taxon>
        <taxon>Zoopagomycota</taxon>
        <taxon>Entomophthoromycotina</taxon>
        <taxon>Basidiobolomycetes</taxon>
        <taxon>Basidiobolales</taxon>
        <taxon>Basidiobolaceae</taxon>
        <taxon>Basidiobolus</taxon>
    </lineage>
</organism>
<name>A0ABR2VJ04_9FUNG</name>
<evidence type="ECO:0000313" key="2">
    <source>
        <dbReference type="EMBL" id="KAK9659844.1"/>
    </source>
</evidence>
<dbReference type="EMBL" id="JASJQH010012786">
    <property type="protein sequence ID" value="KAK9659844.1"/>
    <property type="molecule type" value="Genomic_DNA"/>
</dbReference>
<feature type="compositionally biased region" description="Basic and acidic residues" evidence="1">
    <location>
        <begin position="30"/>
        <end position="46"/>
    </location>
</feature>
<protein>
    <submittedName>
        <fullName evidence="2">Uncharacterized protein</fullName>
    </submittedName>
</protein>
<keyword evidence="3" id="KW-1185">Reference proteome</keyword>
<feature type="compositionally biased region" description="Polar residues" evidence="1">
    <location>
        <begin position="1"/>
        <end position="28"/>
    </location>
</feature>
<accession>A0ABR2VJ04</accession>
<comment type="caution">
    <text evidence="2">The sequence shown here is derived from an EMBL/GenBank/DDBJ whole genome shotgun (WGS) entry which is preliminary data.</text>
</comment>
<gene>
    <name evidence="2" type="ORF">K7432_018411</name>
</gene>
<evidence type="ECO:0000256" key="1">
    <source>
        <dbReference type="SAM" id="MobiDB-lite"/>
    </source>
</evidence>
<reference evidence="2 3" key="1">
    <citation type="submission" date="2023-04" db="EMBL/GenBank/DDBJ databases">
        <title>Genome of Basidiobolus ranarum AG-B5.</title>
        <authorList>
            <person name="Stajich J.E."/>
            <person name="Carter-House D."/>
            <person name="Gryganskyi A."/>
        </authorList>
    </citation>
    <scope>NUCLEOTIDE SEQUENCE [LARGE SCALE GENOMIC DNA]</scope>
    <source>
        <strain evidence="2 3">AG-B5</strain>
    </source>
</reference>